<name>A0A091DAA9_FUKDA</name>
<dbReference type="EMBL" id="KN124938">
    <property type="protein sequence ID" value="KFO19721.1"/>
    <property type="molecule type" value="Genomic_DNA"/>
</dbReference>
<evidence type="ECO:0000313" key="1">
    <source>
        <dbReference type="EMBL" id="KFO19721.1"/>
    </source>
</evidence>
<gene>
    <name evidence="1" type="ORF">H920_18874</name>
</gene>
<sequence length="193" mass="21041">MASPVLRFYYPFDFTYRSHLVLLKKPLLPLYVRKLIVSLESSCGSLKVALGVLSRTVSGSTSDQTVLFADTEIKRKGPSGPFFRDGVLLPEFLTVFDVLDSSVYFLSWLGAAILASFSGKFQSKGTIWMLENNTVVCHLSTGSLIQPPAEPVVAKTAGGRNKLPDNDSEVLAPGTHVGPGIAHAQRALKMWVR</sequence>
<keyword evidence="2" id="KW-1185">Reference proteome</keyword>
<dbReference type="AlphaFoldDB" id="A0A091DAA9"/>
<protein>
    <submittedName>
        <fullName evidence="1">Uncharacterized protein</fullName>
    </submittedName>
</protein>
<organism evidence="1 2">
    <name type="scientific">Fukomys damarensis</name>
    <name type="common">Damaraland mole rat</name>
    <name type="synonym">Cryptomys damarensis</name>
    <dbReference type="NCBI Taxonomy" id="885580"/>
    <lineage>
        <taxon>Eukaryota</taxon>
        <taxon>Metazoa</taxon>
        <taxon>Chordata</taxon>
        <taxon>Craniata</taxon>
        <taxon>Vertebrata</taxon>
        <taxon>Euteleostomi</taxon>
        <taxon>Mammalia</taxon>
        <taxon>Eutheria</taxon>
        <taxon>Euarchontoglires</taxon>
        <taxon>Glires</taxon>
        <taxon>Rodentia</taxon>
        <taxon>Hystricomorpha</taxon>
        <taxon>Bathyergidae</taxon>
        <taxon>Fukomys</taxon>
    </lineage>
</organism>
<accession>A0A091DAA9</accession>
<reference evidence="1 2" key="1">
    <citation type="submission" date="2013-11" db="EMBL/GenBank/DDBJ databases">
        <title>The Damaraland mole rat (Fukomys damarensis) genome and evolution of African mole rats.</title>
        <authorList>
            <person name="Gladyshev V.N."/>
            <person name="Fang X."/>
        </authorList>
    </citation>
    <scope>NUCLEOTIDE SEQUENCE [LARGE SCALE GENOMIC DNA]</scope>
    <source>
        <tissue evidence="1">Liver</tissue>
    </source>
</reference>
<proteinExistence type="predicted"/>
<dbReference type="Proteomes" id="UP000028990">
    <property type="component" value="Unassembled WGS sequence"/>
</dbReference>
<evidence type="ECO:0000313" key="2">
    <source>
        <dbReference type="Proteomes" id="UP000028990"/>
    </source>
</evidence>